<keyword evidence="7" id="KW-1185">Reference proteome</keyword>
<dbReference type="PROSITE" id="PS50110">
    <property type="entry name" value="RESPONSE_REGULATORY"/>
    <property type="match status" value="1"/>
</dbReference>
<dbReference type="InterPro" id="IPR016032">
    <property type="entry name" value="Sig_transdc_resp-reg_C-effctor"/>
</dbReference>
<keyword evidence="2" id="KW-0902">Two-component regulatory system</keyword>
<dbReference type="Pfam" id="PF00486">
    <property type="entry name" value="Trans_reg_C"/>
    <property type="match status" value="1"/>
</dbReference>
<evidence type="ECO:0000256" key="1">
    <source>
        <dbReference type="ARBA" id="ARBA00022553"/>
    </source>
</evidence>
<dbReference type="CDD" id="cd00156">
    <property type="entry name" value="REC"/>
    <property type="match status" value="1"/>
</dbReference>
<dbReference type="GO" id="GO:0005829">
    <property type="term" value="C:cytosol"/>
    <property type="evidence" value="ECO:0007669"/>
    <property type="project" value="TreeGrafter"/>
</dbReference>
<dbReference type="PANTHER" id="PTHR48111:SF1">
    <property type="entry name" value="TWO-COMPONENT RESPONSE REGULATOR ORR33"/>
    <property type="match status" value="1"/>
</dbReference>
<dbReference type="GO" id="GO:0000156">
    <property type="term" value="F:phosphorelay response regulator activity"/>
    <property type="evidence" value="ECO:0007669"/>
    <property type="project" value="TreeGrafter"/>
</dbReference>
<organism evidence="6 7">
    <name type="scientific">Campylobacter sputorum subsp. sputorum</name>
    <dbReference type="NCBI Taxonomy" id="32024"/>
    <lineage>
        <taxon>Bacteria</taxon>
        <taxon>Pseudomonadati</taxon>
        <taxon>Campylobacterota</taxon>
        <taxon>Epsilonproteobacteria</taxon>
        <taxon>Campylobacterales</taxon>
        <taxon>Campylobacteraceae</taxon>
        <taxon>Campylobacter</taxon>
    </lineage>
</organism>
<dbReference type="InterPro" id="IPR001789">
    <property type="entry name" value="Sig_transdc_resp-reg_receiver"/>
</dbReference>
<evidence type="ECO:0000256" key="5">
    <source>
        <dbReference type="ARBA" id="ARBA00023163"/>
    </source>
</evidence>
<keyword evidence="3" id="KW-0805">Transcription regulation</keyword>
<name>A0A381DL15_9BACT</name>
<evidence type="ECO:0000313" key="6">
    <source>
        <dbReference type="EMBL" id="SUX11328.1"/>
    </source>
</evidence>
<accession>A0A381DL15</accession>
<keyword evidence="1" id="KW-0597">Phosphoprotein</keyword>
<evidence type="ECO:0000256" key="2">
    <source>
        <dbReference type="ARBA" id="ARBA00023012"/>
    </source>
</evidence>
<dbReference type="InterPro" id="IPR001867">
    <property type="entry name" value="OmpR/PhoB-type_DNA-bd"/>
</dbReference>
<keyword evidence="4" id="KW-0238">DNA-binding</keyword>
<dbReference type="RefSeq" id="WP_089182068.1">
    <property type="nucleotide sequence ID" value="NZ_CP043427.1"/>
</dbReference>
<dbReference type="EMBL" id="UFVD01000001">
    <property type="protein sequence ID" value="SUX11328.1"/>
    <property type="molecule type" value="Genomic_DNA"/>
</dbReference>
<dbReference type="AlphaFoldDB" id="A0A381DL15"/>
<dbReference type="Gene3D" id="1.10.10.10">
    <property type="entry name" value="Winged helix-like DNA-binding domain superfamily/Winged helix DNA-binding domain"/>
    <property type="match status" value="1"/>
</dbReference>
<dbReference type="InterPro" id="IPR039420">
    <property type="entry name" value="WalR-like"/>
</dbReference>
<dbReference type="GO" id="GO:0006355">
    <property type="term" value="P:regulation of DNA-templated transcription"/>
    <property type="evidence" value="ECO:0007669"/>
    <property type="project" value="InterPro"/>
</dbReference>
<dbReference type="SMART" id="SM00862">
    <property type="entry name" value="Trans_reg_C"/>
    <property type="match status" value="1"/>
</dbReference>
<dbReference type="InterPro" id="IPR036388">
    <property type="entry name" value="WH-like_DNA-bd_sf"/>
</dbReference>
<dbReference type="PANTHER" id="PTHR48111">
    <property type="entry name" value="REGULATOR OF RPOS"/>
    <property type="match status" value="1"/>
</dbReference>
<dbReference type="GO" id="GO:0032993">
    <property type="term" value="C:protein-DNA complex"/>
    <property type="evidence" value="ECO:0007669"/>
    <property type="project" value="TreeGrafter"/>
</dbReference>
<dbReference type="InterPro" id="IPR011006">
    <property type="entry name" value="CheY-like_superfamily"/>
</dbReference>
<dbReference type="Proteomes" id="UP000254920">
    <property type="component" value="Unassembled WGS sequence"/>
</dbReference>
<keyword evidence="6" id="KW-0560">Oxidoreductase</keyword>
<dbReference type="SUPFAM" id="SSF46894">
    <property type="entry name" value="C-terminal effector domain of the bipartite response regulators"/>
    <property type="match status" value="1"/>
</dbReference>
<evidence type="ECO:0000256" key="3">
    <source>
        <dbReference type="ARBA" id="ARBA00023015"/>
    </source>
</evidence>
<protein>
    <submittedName>
        <fullName evidence="6">NAD(P)H-flavin oxidoreductase</fullName>
        <ecNumber evidence="6">1.6.99.-</ecNumber>
    </submittedName>
</protein>
<evidence type="ECO:0000313" key="7">
    <source>
        <dbReference type="Proteomes" id="UP000254920"/>
    </source>
</evidence>
<dbReference type="EC" id="1.6.99.-" evidence="6"/>
<dbReference type="Gene3D" id="3.40.50.2300">
    <property type="match status" value="1"/>
</dbReference>
<sequence>MEYIDYFETKNVLYVEDDENIAREICEILNLLFSKVDYATNGRDGLELYYANKPDLLILDIRMPVIDGLDMLKEIRQNDYNTPAIMITAHDDRNSLKRAVELNIFRYLSKPFARNEFLDALKEVAKFLISQMGGSEINLGLDTSYNSIKKCIISNQKCEILSKKEFILFEYFLKNRDKILTFDELILEIYGYESGSKDSLKTLIKELRKKIAPLEIENVFAVGYKFQTKS</sequence>
<dbReference type="PROSITE" id="PS51755">
    <property type="entry name" value="OMPR_PHOB"/>
    <property type="match status" value="1"/>
</dbReference>
<dbReference type="CDD" id="cd00383">
    <property type="entry name" value="trans_reg_C"/>
    <property type="match status" value="1"/>
</dbReference>
<dbReference type="GO" id="GO:0016491">
    <property type="term" value="F:oxidoreductase activity"/>
    <property type="evidence" value="ECO:0007669"/>
    <property type="project" value="UniProtKB-KW"/>
</dbReference>
<keyword evidence="5" id="KW-0804">Transcription</keyword>
<dbReference type="GeneID" id="93090189"/>
<evidence type="ECO:0000256" key="4">
    <source>
        <dbReference type="ARBA" id="ARBA00023125"/>
    </source>
</evidence>
<dbReference type="SUPFAM" id="SSF52172">
    <property type="entry name" value="CheY-like"/>
    <property type="match status" value="1"/>
</dbReference>
<dbReference type="GO" id="GO:0000976">
    <property type="term" value="F:transcription cis-regulatory region binding"/>
    <property type="evidence" value="ECO:0007669"/>
    <property type="project" value="TreeGrafter"/>
</dbReference>
<dbReference type="OrthoDB" id="5353330at2"/>
<reference evidence="6 7" key="1">
    <citation type="submission" date="2018-06" db="EMBL/GenBank/DDBJ databases">
        <authorList>
            <consortium name="Pathogen Informatics"/>
            <person name="Doyle S."/>
        </authorList>
    </citation>
    <scope>NUCLEOTIDE SEQUENCE [LARGE SCALE GENOMIC DNA]</scope>
    <source>
        <strain evidence="6 7">NCTC12475</strain>
    </source>
</reference>
<dbReference type="Pfam" id="PF00072">
    <property type="entry name" value="Response_reg"/>
    <property type="match status" value="1"/>
</dbReference>
<proteinExistence type="predicted"/>
<gene>
    <name evidence="6" type="primary">frp</name>
    <name evidence="6" type="ORF">NCTC12475_01547</name>
</gene>
<dbReference type="SMART" id="SM00448">
    <property type="entry name" value="REC"/>
    <property type="match status" value="1"/>
</dbReference>